<dbReference type="CDD" id="cd01086">
    <property type="entry name" value="MetAP1"/>
    <property type="match status" value="1"/>
</dbReference>
<feature type="binding site" evidence="6">
    <location>
        <position position="233"/>
    </location>
    <ligand>
        <name>a divalent metal cation</name>
        <dbReference type="ChEBI" id="CHEBI:60240"/>
        <label>1</label>
    </ligand>
</feature>
<protein>
    <recommendedName>
        <fullName evidence="6 7">Methionine aminopeptidase</fullName>
        <shortName evidence="6">MAP</shortName>
        <shortName evidence="6">MetAP</shortName>
        <ecNumber evidence="6 7">3.4.11.18</ecNumber>
    </recommendedName>
    <alternativeName>
        <fullName evidence="6">Peptidase M</fullName>
    </alternativeName>
</protein>
<keyword evidence="4 6" id="KW-0479">Metal-binding</keyword>
<dbReference type="GO" id="GO:0070006">
    <property type="term" value="F:metalloaminopeptidase activity"/>
    <property type="evidence" value="ECO:0007669"/>
    <property type="project" value="UniProtKB-UniRule"/>
</dbReference>
<dbReference type="InterPro" id="IPR036005">
    <property type="entry name" value="Creatinase/aminopeptidase-like"/>
</dbReference>
<feature type="binding site" evidence="6">
    <location>
        <position position="168"/>
    </location>
    <ligand>
        <name>a divalent metal cation</name>
        <dbReference type="ChEBI" id="CHEBI:60240"/>
        <label>2</label>
        <note>catalytic</note>
    </ligand>
</feature>
<organism evidence="9">
    <name type="scientific">Roseihalotalea indica</name>
    <dbReference type="NCBI Taxonomy" id="2867963"/>
    <lineage>
        <taxon>Bacteria</taxon>
        <taxon>Pseudomonadati</taxon>
        <taxon>Bacteroidota</taxon>
        <taxon>Cytophagia</taxon>
        <taxon>Cytophagales</taxon>
        <taxon>Catalimonadaceae</taxon>
        <taxon>Roseihalotalea</taxon>
    </lineage>
</organism>
<dbReference type="EMBL" id="CP120682">
    <property type="protein sequence ID" value="WKN35163.1"/>
    <property type="molecule type" value="Genomic_DNA"/>
</dbReference>
<dbReference type="Gene3D" id="3.90.230.10">
    <property type="entry name" value="Creatinase/methionine aminopeptidase superfamily"/>
    <property type="match status" value="1"/>
</dbReference>
<keyword evidence="5 6" id="KW-0378">Hydrolase</keyword>
<accession>A0AA49GKQ2</accession>
<dbReference type="PANTHER" id="PTHR43330">
    <property type="entry name" value="METHIONINE AMINOPEPTIDASE"/>
    <property type="match status" value="1"/>
</dbReference>
<gene>
    <name evidence="6 9" type="primary">map</name>
    <name evidence="9" type="ORF">K4G66_22560</name>
</gene>
<sequence>MSIQTTQELEGMKRISEAVGETLRRMREYAQPGMSTYQLDQYGYSIMQSYGANPAPKKEYGFPGWTCISVNQEAAHGIPSTKVILREGDLVNVDVSAELNGYYGDNGGSFVLGNDIQQLNPLVDASREILYHAIRHIRGGVKIAAVGGLIEKEAKKRGFTTIKNLLGHGIGLRLHESPREIPNYADPLNRSRFKKNSVVALETFISTNARYVYEGADGWTMKARDGSFVAQHEHTLLVTDHHPIILTSNNGI</sequence>
<proteinExistence type="inferred from homology"/>
<feature type="binding site" evidence="6">
    <location>
        <position position="105"/>
    </location>
    <ligand>
        <name>a divalent metal cation</name>
        <dbReference type="ChEBI" id="CHEBI:60240"/>
        <label>2</label>
        <note>catalytic</note>
    </ligand>
</feature>
<comment type="function">
    <text evidence="1 6">Removes the N-terminal methionine from nascent proteins. The N-terminal methionine is often cleaved when the second residue in the primary sequence is small and uncharged (Met-Ala-, Cys, Gly, Pro, Ser, Thr, or Val). Requires deformylation of the N(alpha)-formylated initiator methionine before it can be hydrolyzed.</text>
</comment>
<evidence type="ECO:0000313" key="9">
    <source>
        <dbReference type="EMBL" id="WKN35163.1"/>
    </source>
</evidence>
<dbReference type="NCBIfam" id="TIGR00500">
    <property type="entry name" value="met_pdase_I"/>
    <property type="match status" value="1"/>
</dbReference>
<keyword evidence="3 6" id="KW-0645">Protease</keyword>
<dbReference type="PANTHER" id="PTHR43330:SF13">
    <property type="entry name" value="METHIONINE AMINOPEPTIDASE 2"/>
    <property type="match status" value="1"/>
</dbReference>
<feature type="binding site" evidence="6">
    <location>
        <position position="233"/>
    </location>
    <ligand>
        <name>a divalent metal cation</name>
        <dbReference type="ChEBI" id="CHEBI:60240"/>
        <label>2</label>
        <note>catalytic</note>
    </ligand>
</feature>
<comment type="similarity">
    <text evidence="6">Belongs to the peptidase M24A family. Methionine aminopeptidase type 1 subfamily.</text>
</comment>
<dbReference type="SUPFAM" id="SSF55920">
    <property type="entry name" value="Creatinase/aminopeptidase"/>
    <property type="match status" value="1"/>
</dbReference>
<dbReference type="GO" id="GO:0046872">
    <property type="term" value="F:metal ion binding"/>
    <property type="evidence" value="ECO:0007669"/>
    <property type="project" value="UniProtKB-UniRule"/>
</dbReference>
<feature type="domain" description="Peptidase M24" evidence="8">
    <location>
        <begin position="10"/>
        <end position="240"/>
    </location>
</feature>
<feature type="binding site" evidence="6">
    <location>
        <position position="105"/>
    </location>
    <ligand>
        <name>a divalent metal cation</name>
        <dbReference type="ChEBI" id="CHEBI:60240"/>
        <label>1</label>
    </ligand>
</feature>
<comment type="catalytic activity">
    <reaction evidence="6 7">
        <text>Release of N-terminal amino acids, preferentially methionine, from peptides and arylamides.</text>
        <dbReference type="EC" id="3.4.11.18"/>
    </reaction>
</comment>
<comment type="subunit">
    <text evidence="6">Monomer.</text>
</comment>
<dbReference type="InterPro" id="IPR001714">
    <property type="entry name" value="Pept_M24_MAP"/>
</dbReference>
<dbReference type="PRINTS" id="PR00599">
    <property type="entry name" value="MAPEPTIDASE"/>
</dbReference>
<dbReference type="Pfam" id="PF00557">
    <property type="entry name" value="Peptidase_M24"/>
    <property type="match status" value="1"/>
</dbReference>
<evidence type="ECO:0000256" key="6">
    <source>
        <dbReference type="HAMAP-Rule" id="MF_01974"/>
    </source>
</evidence>
<dbReference type="AlphaFoldDB" id="A0AA49GKQ2"/>
<feature type="binding site" evidence="6">
    <location>
        <position position="175"/>
    </location>
    <ligand>
        <name>substrate</name>
    </ligand>
</feature>
<evidence type="ECO:0000256" key="4">
    <source>
        <dbReference type="ARBA" id="ARBA00022723"/>
    </source>
</evidence>
<evidence type="ECO:0000256" key="2">
    <source>
        <dbReference type="ARBA" id="ARBA00022438"/>
    </source>
</evidence>
<reference evidence="9" key="1">
    <citation type="journal article" date="2023" name="Comput. Struct. Biotechnol. J.">
        <title>Discovery of a novel marine Bacteroidetes with a rich repertoire of carbohydrate-active enzymes.</title>
        <authorList>
            <person name="Chen B."/>
            <person name="Liu G."/>
            <person name="Chen Q."/>
            <person name="Wang H."/>
            <person name="Liu L."/>
            <person name="Tang K."/>
        </authorList>
    </citation>
    <scope>NUCLEOTIDE SEQUENCE</scope>
    <source>
        <strain evidence="9">TK19036</strain>
    </source>
</reference>
<dbReference type="GO" id="GO:0006508">
    <property type="term" value="P:proteolysis"/>
    <property type="evidence" value="ECO:0007669"/>
    <property type="project" value="UniProtKB-KW"/>
</dbReference>
<evidence type="ECO:0000259" key="8">
    <source>
        <dbReference type="Pfam" id="PF00557"/>
    </source>
</evidence>
<feature type="binding site" evidence="6">
    <location>
        <position position="94"/>
    </location>
    <ligand>
        <name>a divalent metal cation</name>
        <dbReference type="ChEBI" id="CHEBI:60240"/>
        <label>1</label>
    </ligand>
</feature>
<evidence type="ECO:0000256" key="7">
    <source>
        <dbReference type="RuleBase" id="RU003653"/>
    </source>
</evidence>
<evidence type="ECO:0000256" key="3">
    <source>
        <dbReference type="ARBA" id="ARBA00022670"/>
    </source>
</evidence>
<comment type="cofactor">
    <cofactor evidence="6">
        <name>Co(2+)</name>
        <dbReference type="ChEBI" id="CHEBI:48828"/>
    </cofactor>
    <cofactor evidence="6">
        <name>Zn(2+)</name>
        <dbReference type="ChEBI" id="CHEBI:29105"/>
    </cofactor>
    <cofactor evidence="6">
        <name>Mn(2+)</name>
        <dbReference type="ChEBI" id="CHEBI:29035"/>
    </cofactor>
    <cofactor evidence="6">
        <name>Fe(2+)</name>
        <dbReference type="ChEBI" id="CHEBI:29033"/>
    </cofactor>
    <text evidence="6">Binds 2 divalent metal cations per subunit. Has a high-affinity and a low affinity metal-binding site. The true nature of the physiological cofactor is under debate. The enzyme is active with cobalt, zinc, manganese or divalent iron ions. Most likely, methionine aminopeptidases function as mononuclear Fe(2+)-metalloproteases under physiological conditions, and the catalytically relevant metal-binding site has been assigned to the histidine-containing high-affinity site.</text>
</comment>
<dbReference type="HAMAP" id="MF_01974">
    <property type="entry name" value="MetAP_1"/>
    <property type="match status" value="1"/>
</dbReference>
<evidence type="ECO:0000256" key="1">
    <source>
        <dbReference type="ARBA" id="ARBA00002521"/>
    </source>
</evidence>
<dbReference type="EC" id="3.4.11.18" evidence="6 7"/>
<keyword evidence="2 6" id="KW-0031">Aminopeptidase</keyword>
<reference evidence="9" key="2">
    <citation type="journal article" date="2024" name="Antonie Van Leeuwenhoek">
        <title>Roseihalotalea indica gen. nov., sp. nov., a halophilic Bacteroidetes from mesopelagic Southwest Indian Ocean with higher carbohydrate metabolic potential.</title>
        <authorList>
            <person name="Chen B."/>
            <person name="Zhang M."/>
            <person name="Lin D."/>
            <person name="Ye J."/>
            <person name="Tang K."/>
        </authorList>
    </citation>
    <scope>NUCLEOTIDE SEQUENCE</scope>
    <source>
        <strain evidence="9">TK19036</strain>
    </source>
</reference>
<dbReference type="GO" id="GO:0004239">
    <property type="term" value="F:initiator methionyl aminopeptidase activity"/>
    <property type="evidence" value="ECO:0007669"/>
    <property type="project" value="UniProtKB-UniRule"/>
</dbReference>
<dbReference type="InterPro" id="IPR002467">
    <property type="entry name" value="Pept_M24A_MAP1"/>
</dbReference>
<feature type="binding site" evidence="6">
    <location>
        <position position="202"/>
    </location>
    <ligand>
        <name>a divalent metal cation</name>
        <dbReference type="ChEBI" id="CHEBI:60240"/>
        <label>2</label>
        <note>catalytic</note>
    </ligand>
</feature>
<feature type="binding site" evidence="6">
    <location>
        <position position="76"/>
    </location>
    <ligand>
        <name>substrate</name>
    </ligand>
</feature>
<evidence type="ECO:0000256" key="5">
    <source>
        <dbReference type="ARBA" id="ARBA00022801"/>
    </source>
</evidence>
<dbReference type="InterPro" id="IPR000994">
    <property type="entry name" value="Pept_M24"/>
</dbReference>
<name>A0AA49GKQ2_9BACT</name>